<dbReference type="Proteomes" id="UP000325333">
    <property type="component" value="Unassembled WGS sequence"/>
</dbReference>
<proteinExistence type="predicted"/>
<sequence>ATWAELEGHLEAWTRDIADQRLHGTTGEAPIERFRREEVQALKPLAGIPPFTTARDLVRRVGTDCAVEVDGNAYSVPWRLIGERVRVMVEAGTLRVLHAGREVAVHAELKGRHGRSMQDVHLAGVAGADGRPVRVARPEDGSAVAAVASLLRPLAEYEAVAGGGF</sequence>
<evidence type="ECO:0000259" key="1">
    <source>
        <dbReference type="Pfam" id="PF22483"/>
    </source>
</evidence>
<feature type="non-terminal residue" evidence="2">
    <location>
        <position position="1"/>
    </location>
</feature>
<accession>A0A5B0KKV2</accession>
<dbReference type="PANTHER" id="PTHR35004">
    <property type="entry name" value="TRANSPOSASE RV3428C-RELATED"/>
    <property type="match status" value="1"/>
</dbReference>
<dbReference type="AlphaFoldDB" id="A0A5B0KKV2"/>
<evidence type="ECO:0000313" key="2">
    <source>
        <dbReference type="EMBL" id="KAA1052413.1"/>
    </source>
</evidence>
<dbReference type="RefSeq" id="WP_425599029.1">
    <property type="nucleotide sequence ID" value="NZ_VEWN01000032.1"/>
</dbReference>
<evidence type="ECO:0000313" key="3">
    <source>
        <dbReference type="Proteomes" id="UP000325333"/>
    </source>
</evidence>
<dbReference type="Pfam" id="PF22483">
    <property type="entry name" value="Mu-transpos_C_2"/>
    <property type="match status" value="1"/>
</dbReference>
<protein>
    <recommendedName>
        <fullName evidence="1">Transposase for insertion sequence element IS21-like C-terminal domain-containing protein</fullName>
    </recommendedName>
</protein>
<reference evidence="2 3" key="1">
    <citation type="submission" date="2019-07" db="EMBL/GenBank/DDBJ databases">
        <title>Genome sequencing of the stress-tolerant strain Azospirillum brasilense Az19.</title>
        <authorList>
            <person name="Maroniche G.A."/>
            <person name="Garcia J.E."/>
            <person name="Pagnussat L."/>
            <person name="Amenta M."/>
            <person name="Creus C.M."/>
        </authorList>
    </citation>
    <scope>NUCLEOTIDE SEQUENCE [LARGE SCALE GENOMIC DNA]</scope>
    <source>
        <strain evidence="2 3">Az19</strain>
    </source>
</reference>
<gene>
    <name evidence="2" type="ORF">FH063_004761</name>
</gene>
<name>A0A5B0KKV2_9PROT</name>
<dbReference type="InterPro" id="IPR054353">
    <property type="entry name" value="IstA-like_C"/>
</dbReference>
<dbReference type="PANTHER" id="PTHR35004:SF7">
    <property type="entry name" value="INTEGRASE PROTEIN"/>
    <property type="match status" value="1"/>
</dbReference>
<organism evidence="2 3">
    <name type="scientific">Azospirillum argentinense</name>
    <dbReference type="NCBI Taxonomy" id="2970906"/>
    <lineage>
        <taxon>Bacteria</taxon>
        <taxon>Pseudomonadati</taxon>
        <taxon>Pseudomonadota</taxon>
        <taxon>Alphaproteobacteria</taxon>
        <taxon>Rhodospirillales</taxon>
        <taxon>Azospirillaceae</taxon>
        <taxon>Azospirillum</taxon>
    </lineage>
</organism>
<feature type="domain" description="Transposase for insertion sequence element IS21-like C-terminal" evidence="1">
    <location>
        <begin position="50"/>
        <end position="116"/>
    </location>
</feature>
<comment type="caution">
    <text evidence="2">The sequence shown here is derived from an EMBL/GenBank/DDBJ whole genome shotgun (WGS) entry which is preliminary data.</text>
</comment>
<dbReference type="EMBL" id="VEWN01000032">
    <property type="protein sequence ID" value="KAA1052413.1"/>
    <property type="molecule type" value="Genomic_DNA"/>
</dbReference>